<feature type="domain" description="RNA polymerase sigma-70 region 2" evidence="1">
    <location>
        <begin position="15"/>
        <end position="76"/>
    </location>
</feature>
<dbReference type="InterPro" id="IPR013325">
    <property type="entry name" value="RNA_pol_sigma_r2"/>
</dbReference>
<dbReference type="GO" id="GO:0006352">
    <property type="term" value="P:DNA-templated transcription initiation"/>
    <property type="evidence" value="ECO:0007669"/>
    <property type="project" value="InterPro"/>
</dbReference>
<gene>
    <name evidence="3" type="ORF">BgramDRAFT_3502</name>
</gene>
<dbReference type="RefSeq" id="WP_006050069.1">
    <property type="nucleotide sequence ID" value="NZ_ABLD01000009.1"/>
</dbReference>
<dbReference type="InterPro" id="IPR013324">
    <property type="entry name" value="RNA_pol_sigma_r3/r4-like"/>
</dbReference>
<dbReference type="InterPro" id="IPR007627">
    <property type="entry name" value="RNA_pol_sigma70_r2"/>
</dbReference>
<dbReference type="PANTHER" id="PTHR30173:SF36">
    <property type="entry name" value="ECF RNA POLYMERASE SIGMA FACTOR SIGJ"/>
    <property type="match status" value="1"/>
</dbReference>
<dbReference type="Gene3D" id="1.10.1740.10">
    <property type="match status" value="1"/>
</dbReference>
<dbReference type="Gene3D" id="1.10.10.10">
    <property type="entry name" value="Winged helix-like DNA-binding domain superfamily/Winged helix DNA-binding domain"/>
    <property type="match status" value="1"/>
</dbReference>
<dbReference type="InterPro" id="IPR052704">
    <property type="entry name" value="ECF_Sigma-70_Domain"/>
</dbReference>
<dbReference type="Proteomes" id="UP000005045">
    <property type="component" value="Unassembled WGS sequence"/>
</dbReference>
<sequence>MKEHEIDKASSFGAVRARLLALAYRMLGSRAEAEDIVQDVWLKWHLADTHEVQTPAAWLTTLTTRTAIDRLRNVQRERESQATGWLPEPWLDEFAPSAEELALRAAEMSYGVMLLLERLKPDERAAFVLHEAFDCDYAEIGRILERSAASCRQIVHRARARLQRAGAPLHRADPESHARIVERLRNALEAQDRTSLLELFSDAPHVVSDEPVCGPPLNVPGDSPAVVRAAASTNCYAHADARALGVPPKAFAQARTGASDRALGDWMEKVTSLARQASHVELVSVEGALSIALLIEGDVVALIDIATEGSGSGAATGMKNGTTGGFDTGFESDLTTGLATGFTTGEAHGHRWAHGPLNGAARIVSLHAVTSASRLQAANRVLGRTAVTELLARIQQRSVDSVDSVDSVAMGRDFPVDVYA</sequence>
<evidence type="ECO:0000313" key="3">
    <source>
        <dbReference type="EMBL" id="EDT09857.1"/>
    </source>
</evidence>
<accession>B1G294</accession>
<name>B1G294_PARG4</name>
<dbReference type="InterPro" id="IPR013249">
    <property type="entry name" value="RNA_pol_sigma70_r4_t2"/>
</dbReference>
<proteinExistence type="predicted"/>
<dbReference type="InterPro" id="IPR036388">
    <property type="entry name" value="WH-like_DNA-bd_sf"/>
</dbReference>
<dbReference type="EMBL" id="ABLD01000009">
    <property type="protein sequence ID" value="EDT09857.1"/>
    <property type="molecule type" value="Genomic_DNA"/>
</dbReference>
<dbReference type="PANTHER" id="PTHR30173">
    <property type="entry name" value="SIGMA 19 FACTOR"/>
    <property type="match status" value="1"/>
</dbReference>
<dbReference type="Pfam" id="PF08281">
    <property type="entry name" value="Sigma70_r4_2"/>
    <property type="match status" value="1"/>
</dbReference>
<dbReference type="OrthoDB" id="3211555at2"/>
<evidence type="ECO:0000313" key="4">
    <source>
        <dbReference type="Proteomes" id="UP000005045"/>
    </source>
</evidence>
<dbReference type="NCBIfam" id="TIGR02937">
    <property type="entry name" value="sigma70-ECF"/>
    <property type="match status" value="1"/>
</dbReference>
<organism evidence="3 4">
    <name type="scientific">Paraburkholderia graminis (strain ATCC 700544 / DSM 17151 / LMG 18924 / NCIMB 13744 / C4D1M)</name>
    <dbReference type="NCBI Taxonomy" id="396598"/>
    <lineage>
        <taxon>Bacteria</taxon>
        <taxon>Pseudomonadati</taxon>
        <taxon>Pseudomonadota</taxon>
        <taxon>Betaproteobacteria</taxon>
        <taxon>Burkholderiales</taxon>
        <taxon>Burkholderiaceae</taxon>
        <taxon>Paraburkholderia</taxon>
    </lineage>
</organism>
<keyword evidence="4" id="KW-1185">Reference proteome</keyword>
<dbReference type="SUPFAM" id="SSF88946">
    <property type="entry name" value="Sigma2 domain of RNA polymerase sigma factors"/>
    <property type="match status" value="1"/>
</dbReference>
<reference evidence="3 4" key="1">
    <citation type="submission" date="2008-03" db="EMBL/GenBank/DDBJ databases">
        <title>Sequencing of the draft genome and assembly of Burkholderia graminis C4D1M.</title>
        <authorList>
            <consortium name="US DOE Joint Genome Institute (JGI-PGF)"/>
            <person name="Copeland A."/>
            <person name="Lucas S."/>
            <person name="Lapidus A."/>
            <person name="Glavina del Rio T."/>
            <person name="Dalin E."/>
            <person name="Tice H."/>
            <person name="Bruce D."/>
            <person name="Goodwin L."/>
            <person name="Pitluck S."/>
            <person name="Larimer F."/>
            <person name="Land M.L."/>
            <person name="Hauser L."/>
            <person name="Tiedje J."/>
            <person name="Richardson P."/>
        </authorList>
    </citation>
    <scope>NUCLEOTIDE SEQUENCE [LARGE SCALE GENOMIC DNA]</scope>
    <source>
        <strain evidence="4">ATCC 700544 / DSM 17151 / LMG 18924 / NCIMB 13744 / C4D1M</strain>
    </source>
</reference>
<dbReference type="InterPro" id="IPR014284">
    <property type="entry name" value="RNA_pol_sigma-70_dom"/>
</dbReference>
<dbReference type="AlphaFoldDB" id="B1G294"/>
<comment type="caution">
    <text evidence="3">The sequence shown here is derived from an EMBL/GenBank/DDBJ whole genome shotgun (WGS) entry which is preliminary data.</text>
</comment>
<dbReference type="GO" id="GO:0016987">
    <property type="term" value="F:sigma factor activity"/>
    <property type="evidence" value="ECO:0007669"/>
    <property type="project" value="InterPro"/>
</dbReference>
<evidence type="ECO:0000259" key="2">
    <source>
        <dbReference type="Pfam" id="PF08281"/>
    </source>
</evidence>
<dbReference type="Pfam" id="PF04542">
    <property type="entry name" value="Sigma70_r2"/>
    <property type="match status" value="1"/>
</dbReference>
<evidence type="ECO:0000259" key="1">
    <source>
        <dbReference type="Pfam" id="PF04542"/>
    </source>
</evidence>
<protein>
    <submittedName>
        <fullName evidence="3">RNA polymerase, sigma-24 subunit, ECF subfamily</fullName>
    </submittedName>
</protein>
<dbReference type="SUPFAM" id="SSF88659">
    <property type="entry name" value="Sigma3 and sigma4 domains of RNA polymerase sigma factors"/>
    <property type="match status" value="1"/>
</dbReference>
<dbReference type="GO" id="GO:0003677">
    <property type="term" value="F:DNA binding"/>
    <property type="evidence" value="ECO:0007669"/>
    <property type="project" value="InterPro"/>
</dbReference>
<feature type="domain" description="RNA polymerase sigma factor 70 region 4 type 2" evidence="2">
    <location>
        <begin position="113"/>
        <end position="162"/>
    </location>
</feature>